<dbReference type="EMBL" id="CM001222">
    <property type="protein sequence ID" value="KEH25424.1"/>
    <property type="molecule type" value="Genomic_DNA"/>
</dbReference>
<sequence>MEFSSSLRFLLITLVLFKLLLRFFSPIFYCLPSLSQKLLFSTLIRRQGGREWLWLHECHTYLQGGLGKYCL</sequence>
<keyword evidence="1" id="KW-0472">Membrane</keyword>
<keyword evidence="3" id="KW-1185">Reference proteome</keyword>
<protein>
    <submittedName>
        <fullName evidence="1">Transmembrane protein, putative</fullName>
    </submittedName>
</protein>
<accession>A0A072U6Q5</accession>
<reference evidence="2" key="3">
    <citation type="submission" date="2015-04" db="UniProtKB">
        <authorList>
            <consortium name="EnsemblPlants"/>
        </authorList>
    </citation>
    <scope>IDENTIFICATION</scope>
    <source>
        <strain evidence="2">cv. Jemalong A17</strain>
    </source>
</reference>
<reference evidence="1 3" key="2">
    <citation type="journal article" date="2014" name="BMC Genomics">
        <title>An improved genome release (version Mt4.0) for the model legume Medicago truncatula.</title>
        <authorList>
            <person name="Tang H."/>
            <person name="Krishnakumar V."/>
            <person name="Bidwell S."/>
            <person name="Rosen B."/>
            <person name="Chan A."/>
            <person name="Zhou S."/>
            <person name="Gentzbittel L."/>
            <person name="Childs K.L."/>
            <person name="Yandell M."/>
            <person name="Gundlach H."/>
            <person name="Mayer K.F."/>
            <person name="Schwartz D.C."/>
            <person name="Town C.D."/>
        </authorList>
    </citation>
    <scope>GENOME REANNOTATION</scope>
    <source>
        <strain evidence="1">A17</strain>
        <strain evidence="2 3">cv. Jemalong A17</strain>
    </source>
</reference>
<proteinExistence type="predicted"/>
<evidence type="ECO:0000313" key="2">
    <source>
        <dbReference type="EnsemblPlants" id="KEH25424"/>
    </source>
</evidence>
<dbReference type="HOGENOM" id="CLU_2743847_0_0_1"/>
<dbReference type="Proteomes" id="UP000002051">
    <property type="component" value="Chromosome 6"/>
</dbReference>
<evidence type="ECO:0000313" key="1">
    <source>
        <dbReference type="EMBL" id="KEH25424.1"/>
    </source>
</evidence>
<reference evidence="1 3" key="1">
    <citation type="journal article" date="2011" name="Nature">
        <title>The Medicago genome provides insight into the evolution of rhizobial symbioses.</title>
        <authorList>
            <person name="Young N.D."/>
            <person name="Debelle F."/>
            <person name="Oldroyd G.E."/>
            <person name="Geurts R."/>
            <person name="Cannon S.B."/>
            <person name="Udvardi M.K."/>
            <person name="Benedito V.A."/>
            <person name="Mayer K.F."/>
            <person name="Gouzy J."/>
            <person name="Schoof H."/>
            <person name="Van de Peer Y."/>
            <person name="Proost S."/>
            <person name="Cook D.R."/>
            <person name="Meyers B.C."/>
            <person name="Spannagl M."/>
            <person name="Cheung F."/>
            <person name="De Mita S."/>
            <person name="Krishnakumar V."/>
            <person name="Gundlach H."/>
            <person name="Zhou S."/>
            <person name="Mudge J."/>
            <person name="Bharti A.K."/>
            <person name="Murray J.D."/>
            <person name="Naoumkina M.A."/>
            <person name="Rosen B."/>
            <person name="Silverstein K.A."/>
            <person name="Tang H."/>
            <person name="Rombauts S."/>
            <person name="Zhao P.X."/>
            <person name="Zhou P."/>
            <person name="Barbe V."/>
            <person name="Bardou P."/>
            <person name="Bechner M."/>
            <person name="Bellec A."/>
            <person name="Berger A."/>
            <person name="Berges H."/>
            <person name="Bidwell S."/>
            <person name="Bisseling T."/>
            <person name="Choisne N."/>
            <person name="Couloux A."/>
            <person name="Denny R."/>
            <person name="Deshpande S."/>
            <person name="Dai X."/>
            <person name="Doyle J.J."/>
            <person name="Dudez A.M."/>
            <person name="Farmer A.D."/>
            <person name="Fouteau S."/>
            <person name="Franken C."/>
            <person name="Gibelin C."/>
            <person name="Gish J."/>
            <person name="Goldstein S."/>
            <person name="Gonzalez A.J."/>
            <person name="Green P.J."/>
            <person name="Hallab A."/>
            <person name="Hartog M."/>
            <person name="Hua A."/>
            <person name="Humphray S.J."/>
            <person name="Jeong D.H."/>
            <person name="Jing Y."/>
            <person name="Jocker A."/>
            <person name="Kenton S.M."/>
            <person name="Kim D.J."/>
            <person name="Klee K."/>
            <person name="Lai H."/>
            <person name="Lang C."/>
            <person name="Lin S."/>
            <person name="Macmil S.L."/>
            <person name="Magdelenat G."/>
            <person name="Matthews L."/>
            <person name="McCorrison J."/>
            <person name="Monaghan E.L."/>
            <person name="Mun J.H."/>
            <person name="Najar F.Z."/>
            <person name="Nicholson C."/>
            <person name="Noirot C."/>
            <person name="O'Bleness M."/>
            <person name="Paule C.R."/>
            <person name="Poulain J."/>
            <person name="Prion F."/>
            <person name="Qin B."/>
            <person name="Qu C."/>
            <person name="Retzel E.F."/>
            <person name="Riddle C."/>
            <person name="Sallet E."/>
            <person name="Samain S."/>
            <person name="Samson N."/>
            <person name="Sanders I."/>
            <person name="Saurat O."/>
            <person name="Scarpelli C."/>
            <person name="Schiex T."/>
            <person name="Segurens B."/>
            <person name="Severin A.J."/>
            <person name="Sherrier D.J."/>
            <person name="Shi R."/>
            <person name="Sims S."/>
            <person name="Singer S.R."/>
            <person name="Sinharoy S."/>
            <person name="Sterck L."/>
            <person name="Viollet A."/>
            <person name="Wang B.B."/>
            <person name="Wang K."/>
            <person name="Wang M."/>
            <person name="Wang X."/>
            <person name="Warfsmann J."/>
            <person name="Weissenbach J."/>
            <person name="White D.D."/>
            <person name="White J.D."/>
            <person name="Wiley G.B."/>
            <person name="Wincker P."/>
            <person name="Xing Y."/>
            <person name="Yang L."/>
            <person name="Yao Z."/>
            <person name="Ying F."/>
            <person name="Zhai J."/>
            <person name="Zhou L."/>
            <person name="Zuber A."/>
            <person name="Denarie J."/>
            <person name="Dixon R.A."/>
            <person name="May G.D."/>
            <person name="Schwartz D.C."/>
            <person name="Rogers J."/>
            <person name="Quetier F."/>
            <person name="Town C.D."/>
            <person name="Roe B.A."/>
        </authorList>
    </citation>
    <scope>NUCLEOTIDE SEQUENCE [LARGE SCALE GENOMIC DNA]</scope>
    <source>
        <strain evidence="1">A17</strain>
        <strain evidence="2 3">cv. Jemalong A17</strain>
    </source>
</reference>
<name>A0A072U6Q5_MEDTR</name>
<keyword evidence="1" id="KW-0812">Transmembrane</keyword>
<dbReference type="AlphaFoldDB" id="A0A072U6Q5"/>
<evidence type="ECO:0000313" key="3">
    <source>
        <dbReference type="Proteomes" id="UP000002051"/>
    </source>
</evidence>
<organism evidence="1 3">
    <name type="scientific">Medicago truncatula</name>
    <name type="common">Barrel medic</name>
    <name type="synonym">Medicago tribuloides</name>
    <dbReference type="NCBI Taxonomy" id="3880"/>
    <lineage>
        <taxon>Eukaryota</taxon>
        <taxon>Viridiplantae</taxon>
        <taxon>Streptophyta</taxon>
        <taxon>Embryophyta</taxon>
        <taxon>Tracheophyta</taxon>
        <taxon>Spermatophyta</taxon>
        <taxon>Magnoliopsida</taxon>
        <taxon>eudicotyledons</taxon>
        <taxon>Gunneridae</taxon>
        <taxon>Pentapetalae</taxon>
        <taxon>rosids</taxon>
        <taxon>fabids</taxon>
        <taxon>Fabales</taxon>
        <taxon>Fabaceae</taxon>
        <taxon>Papilionoideae</taxon>
        <taxon>50 kb inversion clade</taxon>
        <taxon>NPAAA clade</taxon>
        <taxon>Hologalegina</taxon>
        <taxon>IRL clade</taxon>
        <taxon>Trifolieae</taxon>
        <taxon>Medicago</taxon>
    </lineage>
</organism>
<gene>
    <name evidence="1" type="ordered locus">MTR_6g022700</name>
</gene>
<dbReference type="EnsemblPlants" id="KEH25424">
    <property type="protein sequence ID" value="KEH25424"/>
    <property type="gene ID" value="MTR_6g022700"/>
</dbReference>